<protein>
    <recommendedName>
        <fullName evidence="4">DNA replication factor Cdt1 C-terminal domain-containing protein</fullName>
    </recommendedName>
</protein>
<gene>
    <name evidence="5" type="ORF">CNBG_4118</name>
</gene>
<keyword evidence="2" id="KW-0131">Cell cycle</keyword>
<reference evidence="5 6" key="2">
    <citation type="journal article" date="2018" name="Proc. Natl. Acad. Sci.">
        <title>RNAi is a critical determinant of centromere evolution in closely related fungi.</title>
        <authorList>
            <person name="Yadav V."/>
            <person name="Sun S."/>
            <person name="Billmyre R.B."/>
            <person name="Thimmappa B.C."/>
            <person name="Shea T."/>
            <person name="Lintner R."/>
            <person name="Bakkeren G."/>
            <person name="Cuomo C.A."/>
            <person name="Heitman J."/>
            <person name="Sanyal K."/>
        </authorList>
    </citation>
    <scope>NUCLEOTIDE SEQUENCE [LARGE SCALE GENOMIC DNA]</scope>
    <source>
        <strain evidence="5 6">R265</strain>
    </source>
</reference>
<name>A0A095DAR9_CRYD2</name>
<dbReference type="RefSeq" id="XP_062883804.1">
    <property type="nucleotide sequence ID" value="XM_063028077.1"/>
</dbReference>
<feature type="compositionally biased region" description="Low complexity" evidence="3">
    <location>
        <begin position="539"/>
        <end position="574"/>
    </location>
</feature>
<feature type="region of interest" description="Disordered" evidence="3">
    <location>
        <begin position="243"/>
        <end position="267"/>
    </location>
</feature>
<feature type="compositionally biased region" description="Low complexity" evidence="3">
    <location>
        <begin position="23"/>
        <end position="36"/>
    </location>
</feature>
<feature type="compositionally biased region" description="Gly residues" evidence="3">
    <location>
        <begin position="248"/>
        <end position="261"/>
    </location>
</feature>
<keyword evidence="6" id="KW-1185">Reference proteome</keyword>
<dbReference type="OrthoDB" id="3366139at2759"/>
<feature type="compositionally biased region" description="Low complexity" evidence="3">
    <location>
        <begin position="292"/>
        <end position="308"/>
    </location>
</feature>
<dbReference type="KEGG" id="cdeu:CNBG_4118"/>
<accession>A0A095DAR9</accession>
<dbReference type="VEuPathDB" id="FungiDB:CNBG_4118"/>
<evidence type="ECO:0000313" key="5">
    <source>
        <dbReference type="EMBL" id="KGB78031.1"/>
    </source>
</evidence>
<sequence>MSDSVQVTPRKRKAGTIINDATEAATASTPRTARTSKNSMLVNPAPVPFPTPPATRHRALDLATRPVLAPAAVETAKSGVSNLPPHLETLLAIQKAFNLALSLYIATHHPVLPPHPPTATSVKLPNLTNYLAIKETVERTCGRRFGAQELGRLAWVWSWDGKTLSNENFMSEKSKETGKKAMLDEDNPFFVPSSPALGSGEVSGMSYLITSTRTLDPSNGRRVYTHGVGIELELRKGETRQLLSNSDGGLGNRGQGGGTGAIGRWNANGEAREDEFRGKLEKWAKLHGGYDPSEATALPTPTTSETSTRCTIPPIPILPLPQLPSNSALPSTNLMAKFTSPSSASMTMTPKKNHLPPAFSSPKTAGLSDPFEIGEPESNGQIKGKIVRNGSVEERRKAMMERIKARSGANRAVLATLGSAAGGFKRPGVNLSALSAVGQQEELKRRSTLSRLEGVAEAVWMMFSAPSPGPSTLPTPPRGRRKAIPMSEVAEVIVKSSKTPISTAEAQTSLQMLTELCPFFLTNKTIGRQKWLEMPMTALSAAPPSPTTSTLTSSPSSSTTLVARQTPSSPSTPSRLKAELAGPASPGRVRRQGGLREVRERIRRELGE</sequence>
<reference evidence="5 6" key="1">
    <citation type="journal article" date="2011" name="MBio">
        <title>Genome variation in Cryptococcus gattii, an emerging pathogen of immunocompetent hosts.</title>
        <authorList>
            <person name="D'Souza C.A."/>
            <person name="Kronstad J.W."/>
            <person name="Taylor G."/>
            <person name="Warren R."/>
            <person name="Yuen M."/>
            <person name="Hu G."/>
            <person name="Jung W.H."/>
            <person name="Sham A."/>
            <person name="Kidd S.E."/>
            <person name="Tangen K."/>
            <person name="Lee N."/>
            <person name="Zeilmaker T."/>
            <person name="Sawkins J."/>
            <person name="McVicker G."/>
            <person name="Shah S."/>
            <person name="Gnerre S."/>
            <person name="Griggs A."/>
            <person name="Zeng Q."/>
            <person name="Bartlett K."/>
            <person name="Li W."/>
            <person name="Wang X."/>
            <person name="Heitman J."/>
            <person name="Stajich J.E."/>
            <person name="Fraser J.A."/>
            <person name="Meyer W."/>
            <person name="Carter D."/>
            <person name="Schein J."/>
            <person name="Krzywinski M."/>
            <person name="Kwon-Chung K.J."/>
            <person name="Varma A."/>
            <person name="Wang J."/>
            <person name="Brunham R."/>
            <person name="Fyfe M."/>
            <person name="Ouellette B.F."/>
            <person name="Siddiqui A."/>
            <person name="Marra M."/>
            <person name="Jones S."/>
            <person name="Holt R."/>
            <person name="Birren B.W."/>
            <person name="Galagan J.E."/>
            <person name="Cuomo C.A."/>
        </authorList>
    </citation>
    <scope>NUCLEOTIDE SEQUENCE [LARGE SCALE GENOMIC DNA]</scope>
    <source>
        <strain evidence="5 6">R265</strain>
    </source>
</reference>
<feature type="region of interest" description="Disordered" evidence="3">
    <location>
        <begin position="23"/>
        <end position="46"/>
    </location>
</feature>
<dbReference type="OMA" id="DWQRGAM"/>
<dbReference type="Proteomes" id="UP000029445">
    <property type="component" value="Chromosome 6"/>
</dbReference>
<dbReference type="EMBL" id="CP025764">
    <property type="protein sequence ID" value="KGB78031.1"/>
    <property type="molecule type" value="Genomic_DNA"/>
</dbReference>
<dbReference type="Gene3D" id="1.10.10.1420">
    <property type="entry name" value="DNA replication factor Cdt1, C-terminal WH domain"/>
    <property type="match status" value="1"/>
</dbReference>
<evidence type="ECO:0000256" key="2">
    <source>
        <dbReference type="ARBA" id="ARBA00023306"/>
    </source>
</evidence>
<evidence type="ECO:0000256" key="1">
    <source>
        <dbReference type="ARBA" id="ARBA00008356"/>
    </source>
</evidence>
<dbReference type="HOGENOM" id="CLU_014094_0_0_1"/>
<feature type="domain" description="DNA replication factor Cdt1 C-terminal" evidence="4">
    <location>
        <begin position="439"/>
        <end position="526"/>
    </location>
</feature>
<dbReference type="STRING" id="294750.A0A095DAR9"/>
<feature type="region of interest" description="Disordered" evidence="3">
    <location>
        <begin position="539"/>
        <end position="596"/>
    </location>
</feature>
<evidence type="ECO:0000259" key="4">
    <source>
        <dbReference type="Pfam" id="PF16679"/>
    </source>
</evidence>
<proteinExistence type="inferred from homology"/>
<dbReference type="AlphaFoldDB" id="A0A095DAR9"/>
<comment type="similarity">
    <text evidence="1">Belongs to the Cdt1 family.</text>
</comment>
<feature type="region of interest" description="Disordered" evidence="3">
    <location>
        <begin position="289"/>
        <end position="309"/>
    </location>
</feature>
<dbReference type="GeneID" id="88180352"/>
<dbReference type="Pfam" id="PF16679">
    <property type="entry name" value="CDT1_C"/>
    <property type="match status" value="1"/>
</dbReference>
<evidence type="ECO:0000256" key="3">
    <source>
        <dbReference type="SAM" id="MobiDB-lite"/>
    </source>
</evidence>
<evidence type="ECO:0000313" key="6">
    <source>
        <dbReference type="Proteomes" id="UP000029445"/>
    </source>
</evidence>
<organism evidence="5 6">
    <name type="scientific">Cryptococcus deuterogattii (strain R265)</name>
    <name type="common">Cryptococcus gattii VGII (strain R265)</name>
    <dbReference type="NCBI Taxonomy" id="294750"/>
    <lineage>
        <taxon>Eukaryota</taxon>
        <taxon>Fungi</taxon>
        <taxon>Dikarya</taxon>
        <taxon>Basidiomycota</taxon>
        <taxon>Agaricomycotina</taxon>
        <taxon>Tremellomycetes</taxon>
        <taxon>Tremellales</taxon>
        <taxon>Cryptococcaceae</taxon>
        <taxon>Cryptococcus</taxon>
        <taxon>Cryptococcus gattii species complex</taxon>
    </lineage>
</organism>
<dbReference type="InterPro" id="IPR038090">
    <property type="entry name" value="Cdt1_C_WH_dom_sf"/>
</dbReference>
<dbReference type="InterPro" id="IPR032054">
    <property type="entry name" value="Cdt1_C"/>
</dbReference>